<reference evidence="1 2" key="1">
    <citation type="submission" date="2023-03" db="EMBL/GenBank/DDBJ databases">
        <title>High recombination rates correlate with genetic variation in Cardiocondyla obscurior ants.</title>
        <authorList>
            <person name="Errbii M."/>
        </authorList>
    </citation>
    <scope>NUCLEOTIDE SEQUENCE [LARGE SCALE GENOMIC DNA]</scope>
    <source>
        <strain evidence="1">Alpha-2009</strain>
        <tissue evidence="1">Whole body</tissue>
    </source>
</reference>
<dbReference type="EMBL" id="JADYXP020000005">
    <property type="protein sequence ID" value="KAL0124576.1"/>
    <property type="molecule type" value="Genomic_DNA"/>
</dbReference>
<protein>
    <submittedName>
        <fullName evidence="1">Uncharacterized protein</fullName>
    </submittedName>
</protein>
<proteinExistence type="predicted"/>
<organism evidence="1 2">
    <name type="scientific">Cardiocondyla obscurior</name>
    <dbReference type="NCBI Taxonomy" id="286306"/>
    <lineage>
        <taxon>Eukaryota</taxon>
        <taxon>Metazoa</taxon>
        <taxon>Ecdysozoa</taxon>
        <taxon>Arthropoda</taxon>
        <taxon>Hexapoda</taxon>
        <taxon>Insecta</taxon>
        <taxon>Pterygota</taxon>
        <taxon>Neoptera</taxon>
        <taxon>Endopterygota</taxon>
        <taxon>Hymenoptera</taxon>
        <taxon>Apocrita</taxon>
        <taxon>Aculeata</taxon>
        <taxon>Formicoidea</taxon>
        <taxon>Formicidae</taxon>
        <taxon>Myrmicinae</taxon>
        <taxon>Cardiocondyla</taxon>
    </lineage>
</organism>
<accession>A0AAW2GER6</accession>
<dbReference type="Proteomes" id="UP001430953">
    <property type="component" value="Unassembled WGS sequence"/>
</dbReference>
<comment type="caution">
    <text evidence="1">The sequence shown here is derived from an EMBL/GenBank/DDBJ whole genome shotgun (WGS) entry which is preliminary data.</text>
</comment>
<evidence type="ECO:0000313" key="2">
    <source>
        <dbReference type="Proteomes" id="UP001430953"/>
    </source>
</evidence>
<name>A0AAW2GER6_9HYME</name>
<keyword evidence="2" id="KW-1185">Reference proteome</keyword>
<gene>
    <name evidence="1" type="ORF">PUN28_006432</name>
</gene>
<sequence length="186" mass="21498">MWASRYRAFSHSACRRGRAWSDLISAIRPAVRENETHRLNDNDKVCELYVERSGREVHSVPRTAIVSSLTLVALEDSTPYHRHRATDSRSKLLRCARADIGRFRILSRCSGFGCSSLASITEWAVIYFCCCYHRTCRSSVAGKVRYQKVILIYYIPDSSYCYTSYYYWTTILVLPDLQISNNEIDN</sequence>
<evidence type="ECO:0000313" key="1">
    <source>
        <dbReference type="EMBL" id="KAL0124576.1"/>
    </source>
</evidence>
<dbReference type="AlphaFoldDB" id="A0AAW2GER6"/>